<dbReference type="RefSeq" id="WP_141168208.1">
    <property type="nucleotide sequence ID" value="NZ_VHLH01000039.1"/>
</dbReference>
<dbReference type="Proteomes" id="UP000320314">
    <property type="component" value="Unassembled WGS sequence"/>
</dbReference>
<evidence type="ECO:0000313" key="1">
    <source>
        <dbReference type="EMBL" id="TPW26040.1"/>
    </source>
</evidence>
<dbReference type="AlphaFoldDB" id="A0A506TWZ9"/>
<protein>
    <submittedName>
        <fullName evidence="1">Uncharacterized protein</fullName>
    </submittedName>
</protein>
<keyword evidence="2" id="KW-1185">Reference proteome</keyword>
<proteinExistence type="predicted"/>
<dbReference type="EMBL" id="VHLH01000039">
    <property type="protein sequence ID" value="TPW26040.1"/>
    <property type="molecule type" value="Genomic_DNA"/>
</dbReference>
<sequence length="285" mass="31682">MSKTVVRKIELFAMHAHPGDDIDYEEIFVRLHDVPRAQRVVRVRGIVVGFPIVEPLKEGWFIQITEGDPADSTLIYDQSTGGTREASLGEAEIISQATHMVVTPSARRAAVEYVRRGIKAPFIAQAIEGIVKRNSPEYGNFNLELVAVTAPSFIEAIDDFKRIRVAGVRMVKPNATWTDHHTHLSKVMESSNGGSVEMDVSAQRNGSLSKDDGIVDIIKEVAEEEYPYLGDAKITGTRRGEDSETTLRAKKHIEHTKANIVANESGHVRKNSILRALRSFISLWL</sequence>
<dbReference type="OrthoDB" id="5117036at2"/>
<gene>
    <name evidence="1" type="ORF">FJU11_16635</name>
</gene>
<comment type="caution">
    <text evidence="1">The sequence shown here is derived from an EMBL/GenBank/DDBJ whole genome shotgun (WGS) entry which is preliminary data.</text>
</comment>
<evidence type="ECO:0000313" key="2">
    <source>
        <dbReference type="Proteomes" id="UP000320314"/>
    </source>
</evidence>
<name>A0A506TWZ9_9HYPH</name>
<reference evidence="1 2" key="1">
    <citation type="submission" date="2019-06" db="EMBL/GenBank/DDBJ databases">
        <authorList>
            <person name="Li M."/>
        </authorList>
    </citation>
    <scope>NUCLEOTIDE SEQUENCE [LARGE SCALE GENOMIC DNA]</scope>
    <source>
        <strain evidence="1 2">BGMRC6574</strain>
    </source>
</reference>
<organism evidence="1 2">
    <name type="scientific">Pararhizobium mangrovi</name>
    <dbReference type="NCBI Taxonomy" id="2590452"/>
    <lineage>
        <taxon>Bacteria</taxon>
        <taxon>Pseudomonadati</taxon>
        <taxon>Pseudomonadota</taxon>
        <taxon>Alphaproteobacteria</taxon>
        <taxon>Hyphomicrobiales</taxon>
        <taxon>Rhizobiaceae</taxon>
        <taxon>Rhizobium/Agrobacterium group</taxon>
        <taxon>Pararhizobium</taxon>
    </lineage>
</organism>
<accession>A0A506TWZ9</accession>